<dbReference type="PROSITE" id="PS50011">
    <property type="entry name" value="PROTEIN_KINASE_DOM"/>
    <property type="match status" value="1"/>
</dbReference>
<gene>
    <name evidence="13" type="ORF">BG011_007915</name>
</gene>
<feature type="region of interest" description="Disordered" evidence="10">
    <location>
        <begin position="55"/>
        <end position="155"/>
    </location>
</feature>
<dbReference type="SMART" id="SM00220">
    <property type="entry name" value="S_TKc"/>
    <property type="match status" value="1"/>
</dbReference>
<proteinExistence type="predicted"/>
<organism evidence="13 14">
    <name type="scientific">Mortierella polycephala</name>
    <dbReference type="NCBI Taxonomy" id="41804"/>
    <lineage>
        <taxon>Eukaryota</taxon>
        <taxon>Fungi</taxon>
        <taxon>Fungi incertae sedis</taxon>
        <taxon>Mucoromycota</taxon>
        <taxon>Mortierellomycotina</taxon>
        <taxon>Mortierellomycetes</taxon>
        <taxon>Mortierellales</taxon>
        <taxon>Mortierellaceae</taxon>
        <taxon>Mortierella</taxon>
    </lineage>
</organism>
<dbReference type="Gene3D" id="1.10.510.10">
    <property type="entry name" value="Transferase(Phosphotransferase) domain 1"/>
    <property type="match status" value="1"/>
</dbReference>
<dbReference type="OrthoDB" id="289250at2759"/>
<evidence type="ECO:0000256" key="7">
    <source>
        <dbReference type="PIRSR" id="PIRSR630616-2"/>
    </source>
</evidence>
<keyword evidence="5 7" id="KW-0067">ATP-binding</keyword>
<feature type="binding site" evidence="7">
    <location>
        <begin position="504"/>
        <end position="506"/>
    </location>
    <ligand>
        <name>ATP</name>
        <dbReference type="ChEBI" id="CHEBI:30616"/>
    </ligand>
</feature>
<evidence type="ECO:0000256" key="10">
    <source>
        <dbReference type="SAM" id="MobiDB-lite"/>
    </source>
</evidence>
<keyword evidence="4" id="KW-0418">Kinase</keyword>
<evidence type="ECO:0000256" key="11">
    <source>
        <dbReference type="SAM" id="Phobius"/>
    </source>
</evidence>
<feature type="compositionally biased region" description="Pro residues" evidence="10">
    <location>
        <begin position="122"/>
        <end position="139"/>
    </location>
</feature>
<dbReference type="PROSITE" id="PS00107">
    <property type="entry name" value="PROTEIN_KINASE_ATP"/>
    <property type="match status" value="1"/>
</dbReference>
<dbReference type="SUPFAM" id="SSF56112">
    <property type="entry name" value="Protein kinase-like (PK-like)"/>
    <property type="match status" value="1"/>
</dbReference>
<keyword evidence="11" id="KW-1133">Transmembrane helix</keyword>
<feature type="binding site" evidence="7">
    <location>
        <position position="574"/>
    </location>
    <ligand>
        <name>ATP</name>
        <dbReference type="ChEBI" id="CHEBI:30616"/>
    </ligand>
</feature>
<feature type="region of interest" description="Disordered" evidence="10">
    <location>
        <begin position="210"/>
        <end position="408"/>
    </location>
</feature>
<dbReference type="InterPro" id="IPR017441">
    <property type="entry name" value="Protein_kinase_ATP_BS"/>
</dbReference>
<keyword evidence="2" id="KW-0808">Transferase</keyword>
<feature type="active site" description="Proton acceptor" evidence="6">
    <location>
        <position position="550"/>
    </location>
</feature>
<feature type="compositionally biased region" description="Low complexity" evidence="10">
    <location>
        <begin position="264"/>
        <end position="273"/>
    </location>
</feature>
<dbReference type="GO" id="GO:0005524">
    <property type="term" value="F:ATP binding"/>
    <property type="evidence" value="ECO:0007669"/>
    <property type="project" value="UniProtKB-UniRule"/>
</dbReference>
<name>A0A9P6QC12_9FUNG</name>
<evidence type="ECO:0000313" key="13">
    <source>
        <dbReference type="EMBL" id="KAG0263829.1"/>
    </source>
</evidence>
<dbReference type="FunFam" id="1.10.510.10:FF:000571">
    <property type="entry name" value="Maternal embryonic leucine zipper kinase"/>
    <property type="match status" value="1"/>
</dbReference>
<evidence type="ECO:0000259" key="12">
    <source>
        <dbReference type="PROSITE" id="PS50011"/>
    </source>
</evidence>
<dbReference type="InterPro" id="IPR008271">
    <property type="entry name" value="Ser/Thr_kinase_AS"/>
</dbReference>
<dbReference type="AlphaFoldDB" id="A0A9P6QC12"/>
<feature type="binding site" evidence="7 9">
    <location>
        <position position="454"/>
    </location>
    <ligand>
        <name>ATP</name>
        <dbReference type="ChEBI" id="CHEBI:30616"/>
    </ligand>
</feature>
<dbReference type="EMBL" id="JAAAJA010000063">
    <property type="protein sequence ID" value="KAG0263829.1"/>
    <property type="molecule type" value="Genomic_DNA"/>
</dbReference>
<evidence type="ECO:0000256" key="6">
    <source>
        <dbReference type="PIRSR" id="PIRSR630616-1"/>
    </source>
</evidence>
<feature type="compositionally biased region" description="Polar residues" evidence="10">
    <location>
        <begin position="30"/>
        <end position="42"/>
    </location>
</feature>
<reference evidence="13" key="1">
    <citation type="journal article" date="2020" name="Fungal Divers.">
        <title>Resolving the Mortierellaceae phylogeny through synthesis of multi-gene phylogenetics and phylogenomics.</title>
        <authorList>
            <person name="Vandepol N."/>
            <person name="Liber J."/>
            <person name="Desiro A."/>
            <person name="Na H."/>
            <person name="Kennedy M."/>
            <person name="Barry K."/>
            <person name="Grigoriev I.V."/>
            <person name="Miller A.N."/>
            <person name="O'Donnell K."/>
            <person name="Stajich J.E."/>
            <person name="Bonito G."/>
        </authorList>
    </citation>
    <scope>NUCLEOTIDE SEQUENCE</scope>
    <source>
        <strain evidence="13">KOD948</strain>
    </source>
</reference>
<feature type="compositionally biased region" description="Polar residues" evidence="10">
    <location>
        <begin position="337"/>
        <end position="359"/>
    </location>
</feature>
<keyword evidence="11" id="KW-0472">Membrane</keyword>
<evidence type="ECO:0000256" key="8">
    <source>
        <dbReference type="PIRSR" id="PIRSR630616-3"/>
    </source>
</evidence>
<dbReference type="PROSITE" id="PS00108">
    <property type="entry name" value="PROTEIN_KINASE_ST"/>
    <property type="match status" value="1"/>
</dbReference>
<evidence type="ECO:0000256" key="4">
    <source>
        <dbReference type="ARBA" id="ARBA00022777"/>
    </source>
</evidence>
<protein>
    <recommendedName>
        <fullName evidence="12">Protein kinase domain-containing protein</fullName>
    </recommendedName>
</protein>
<comment type="caution">
    <text evidence="13">The sequence shown here is derived from an EMBL/GenBank/DDBJ whole genome shotgun (WGS) entry which is preliminary data.</text>
</comment>
<evidence type="ECO:0000256" key="5">
    <source>
        <dbReference type="ARBA" id="ARBA00022840"/>
    </source>
</evidence>
<dbReference type="GO" id="GO:0004674">
    <property type="term" value="F:protein serine/threonine kinase activity"/>
    <property type="evidence" value="ECO:0007669"/>
    <property type="project" value="UniProtKB-KW"/>
</dbReference>
<keyword evidence="11" id="KW-0812">Transmembrane</keyword>
<evidence type="ECO:0000256" key="2">
    <source>
        <dbReference type="ARBA" id="ARBA00022679"/>
    </source>
</evidence>
<dbReference type="InterPro" id="IPR011009">
    <property type="entry name" value="Kinase-like_dom_sf"/>
</dbReference>
<feature type="cross-link" description="Glycyl lysine isopeptide (Lys-Gly) (interchain with G-Cter in SUMO2)" evidence="8">
    <location>
        <position position="552"/>
    </location>
</feature>
<keyword evidence="14" id="KW-1185">Reference proteome</keyword>
<keyword evidence="1" id="KW-0723">Serine/threonine-protein kinase</keyword>
<evidence type="ECO:0000256" key="3">
    <source>
        <dbReference type="ARBA" id="ARBA00022741"/>
    </source>
</evidence>
<dbReference type="Pfam" id="PF00069">
    <property type="entry name" value="Pkinase"/>
    <property type="match status" value="1"/>
</dbReference>
<feature type="transmembrane region" description="Helical" evidence="11">
    <location>
        <begin position="615"/>
        <end position="632"/>
    </location>
</feature>
<feature type="compositionally biased region" description="Polar residues" evidence="10">
    <location>
        <begin position="143"/>
        <end position="152"/>
    </location>
</feature>
<accession>A0A9P6QC12</accession>
<dbReference type="PANTHER" id="PTHR24350">
    <property type="entry name" value="SERINE/THREONINE-PROTEIN KINASE IAL-RELATED"/>
    <property type="match status" value="1"/>
</dbReference>
<feature type="compositionally biased region" description="Low complexity" evidence="10">
    <location>
        <begin position="58"/>
        <end position="71"/>
    </location>
</feature>
<evidence type="ECO:0000313" key="14">
    <source>
        <dbReference type="Proteomes" id="UP000726737"/>
    </source>
</evidence>
<dbReference type="InterPro" id="IPR030616">
    <property type="entry name" value="Aur-like"/>
</dbReference>
<dbReference type="FunFam" id="3.30.200.20:FF:000042">
    <property type="entry name" value="Aurora kinase A"/>
    <property type="match status" value="1"/>
</dbReference>
<feature type="compositionally biased region" description="Low complexity" evidence="10">
    <location>
        <begin position="378"/>
        <end position="401"/>
    </location>
</feature>
<feature type="domain" description="Protein kinase" evidence="12">
    <location>
        <begin position="425"/>
        <end position="636"/>
    </location>
</feature>
<sequence>MTSYAPSSTVAHAVVRVLVRDRSTAMGASPASSTVVDSSLTPTLSTKDTLKHLQEHQSVPNAVVSASVPSNGESDRENEDDALVPSSPSFKKDSSPAPVKASAIHASSAPKSHAAFYTSTPTPKPPPRLAPIPRSPPPRLVIHTQQSNSTPATPVAAPMSRYASAYHAHNRSVSQSQAHLSHGNNITYASGPLVASNVSSPSLASLSDADASASANSGSSLDDSHIDDGTGSISRGHIGSNSTISHGSFGVARSVHGHVHHSSLHPQPHLAQQNHHHHHHHQQQQQQPPIQLHRHSPVQNPLLTPSSSQTSLFSNLPSPLTRTSLSPSSSFRDPAPASSSHLGHASWLSSQPNSCSISRSMGDDISESSLFQQAQPGPSATSVSASDAAAPTSSASSRAVAHSNQSYQQQQHELYSGLQNTVGPYKLIRTIGQGSFSEVKLAIDMRTGDHVAVKVMSRATIQSSDRLGVSVRRESDLLKSIQHPNVIGFREVVETAHQTCIVLEYASGGELFEFVSDNRAKSCEQDIQFIFAQVVDAVDYLHQHNIVHRDLKLENIMLVSRAGAPLQPTTKLTDFGLAKVIEQDAPLLTTRCGSEDYAAPEIILGQPYDGREADIWSLGVVLYALLVGFLPFNMRP</sequence>
<feature type="non-terminal residue" evidence="13">
    <location>
        <position position="1"/>
    </location>
</feature>
<feature type="compositionally biased region" description="Low complexity" evidence="10">
    <location>
        <begin position="210"/>
        <end position="221"/>
    </location>
</feature>
<keyword evidence="3 7" id="KW-0547">Nucleotide-binding</keyword>
<dbReference type="InterPro" id="IPR000719">
    <property type="entry name" value="Prot_kinase_dom"/>
</dbReference>
<evidence type="ECO:0000256" key="1">
    <source>
        <dbReference type="ARBA" id="ARBA00022527"/>
    </source>
</evidence>
<feature type="region of interest" description="Disordered" evidence="10">
    <location>
        <begin position="23"/>
        <end position="42"/>
    </location>
</feature>
<evidence type="ECO:0000256" key="9">
    <source>
        <dbReference type="PROSITE-ProRule" id="PRU10141"/>
    </source>
</evidence>
<feature type="compositionally biased region" description="Low complexity" evidence="10">
    <location>
        <begin position="300"/>
        <end position="330"/>
    </location>
</feature>
<feature type="compositionally biased region" description="Polar residues" evidence="10">
    <location>
        <begin position="367"/>
        <end position="376"/>
    </location>
</feature>
<feature type="binding site" evidence="7">
    <location>
        <begin position="554"/>
        <end position="555"/>
    </location>
    <ligand>
        <name>ATP</name>
        <dbReference type="ChEBI" id="CHEBI:30616"/>
    </ligand>
</feature>
<dbReference type="Proteomes" id="UP000726737">
    <property type="component" value="Unassembled WGS sequence"/>
</dbReference>